<evidence type="ECO:0000313" key="1">
    <source>
        <dbReference type="EMBL" id="KAL0930960.1"/>
    </source>
</evidence>
<evidence type="ECO:0000313" key="2">
    <source>
        <dbReference type="Proteomes" id="UP000805649"/>
    </source>
</evidence>
<protein>
    <submittedName>
        <fullName evidence="1">Uncharacterized protein</fullName>
    </submittedName>
</protein>
<dbReference type="EMBL" id="VUJX02000010">
    <property type="protein sequence ID" value="KAL0930960.1"/>
    <property type="molecule type" value="Genomic_DNA"/>
</dbReference>
<keyword evidence="2" id="KW-1185">Reference proteome</keyword>
<comment type="caution">
    <text evidence="1">The sequence shown here is derived from an EMBL/GenBank/DDBJ whole genome shotgun (WGS) entry which is preliminary data.</text>
</comment>
<sequence>MQPQSNRNSQWNGALTFRAKLMEARESDYVPPRRGFDGYQRGADHHEVSTLIVSASARLRRNQVSAALSRGMSQFVNASRPATKSLSAYTVIC</sequence>
<gene>
    <name evidence="1" type="ORF">CTRU02_213695</name>
</gene>
<reference evidence="1 2" key="1">
    <citation type="journal article" date="2020" name="Phytopathology">
        <title>Genome Sequence Resources of Colletotrichum truncatum, C. plurivorum, C. musicola, and C. sojae: Four Species Pathogenic to Soybean (Glycine max).</title>
        <authorList>
            <person name="Rogerio F."/>
            <person name="Boufleur T.R."/>
            <person name="Ciampi-Guillardi M."/>
            <person name="Sukno S.A."/>
            <person name="Thon M.R."/>
            <person name="Massola Junior N.S."/>
            <person name="Baroncelli R."/>
        </authorList>
    </citation>
    <scope>NUCLEOTIDE SEQUENCE [LARGE SCALE GENOMIC DNA]</scope>
    <source>
        <strain evidence="1 2">CMES1059</strain>
    </source>
</reference>
<organism evidence="1 2">
    <name type="scientific">Colletotrichum truncatum</name>
    <name type="common">Anthracnose fungus</name>
    <name type="synonym">Colletotrichum capsici</name>
    <dbReference type="NCBI Taxonomy" id="5467"/>
    <lineage>
        <taxon>Eukaryota</taxon>
        <taxon>Fungi</taxon>
        <taxon>Dikarya</taxon>
        <taxon>Ascomycota</taxon>
        <taxon>Pezizomycotina</taxon>
        <taxon>Sordariomycetes</taxon>
        <taxon>Hypocreomycetidae</taxon>
        <taxon>Glomerellales</taxon>
        <taxon>Glomerellaceae</taxon>
        <taxon>Colletotrichum</taxon>
        <taxon>Colletotrichum truncatum species complex</taxon>
    </lineage>
</organism>
<name>A0ACC3YGF5_COLTU</name>
<proteinExistence type="predicted"/>
<dbReference type="Proteomes" id="UP000805649">
    <property type="component" value="Unassembled WGS sequence"/>
</dbReference>
<accession>A0ACC3YGF5</accession>